<dbReference type="SUPFAM" id="SSF46785">
    <property type="entry name" value="Winged helix' DNA-binding domain"/>
    <property type="match status" value="1"/>
</dbReference>
<evidence type="ECO:0000256" key="4">
    <source>
        <dbReference type="ARBA" id="ARBA00023163"/>
    </source>
</evidence>
<dbReference type="OrthoDB" id="8679465at2"/>
<protein>
    <submittedName>
        <fullName evidence="6">DNA-binding transcriptional LysR family regulator</fullName>
    </submittedName>
</protein>
<evidence type="ECO:0000256" key="3">
    <source>
        <dbReference type="ARBA" id="ARBA00023125"/>
    </source>
</evidence>
<dbReference type="Pfam" id="PF03466">
    <property type="entry name" value="LysR_substrate"/>
    <property type="match status" value="1"/>
</dbReference>
<dbReference type="RefSeq" id="WP_054303527.1">
    <property type="nucleotide sequence ID" value="NZ_QBKP01000001.1"/>
</dbReference>
<dbReference type="InterPro" id="IPR036388">
    <property type="entry name" value="WH-like_DNA-bd_sf"/>
</dbReference>
<proteinExistence type="inferred from homology"/>
<reference evidence="6 7" key="1">
    <citation type="submission" date="2018-04" db="EMBL/GenBank/DDBJ databases">
        <title>Genomic Encyclopedia of Archaeal and Bacterial Type Strains, Phase II (KMG-II): from individual species to whole genera.</title>
        <authorList>
            <person name="Goeker M."/>
        </authorList>
    </citation>
    <scope>NUCLEOTIDE SEQUENCE [LARGE SCALE GENOMIC DNA]</scope>
    <source>
        <strain evidence="6 7">DSM 21823</strain>
    </source>
</reference>
<dbReference type="AlphaFoldDB" id="A0A2T6BAR7"/>
<evidence type="ECO:0000313" key="7">
    <source>
        <dbReference type="Proteomes" id="UP000244224"/>
    </source>
</evidence>
<keyword evidence="2" id="KW-0805">Transcription regulation</keyword>
<feature type="domain" description="HTH lysR-type" evidence="5">
    <location>
        <begin position="4"/>
        <end position="62"/>
    </location>
</feature>
<dbReference type="EMBL" id="QBKP01000001">
    <property type="protein sequence ID" value="PTX53175.1"/>
    <property type="molecule type" value="Genomic_DNA"/>
</dbReference>
<accession>A0A2T6BAR7</accession>
<dbReference type="PROSITE" id="PS50931">
    <property type="entry name" value="HTH_LYSR"/>
    <property type="match status" value="1"/>
</dbReference>
<dbReference type="PANTHER" id="PTHR30346">
    <property type="entry name" value="TRANSCRIPTIONAL DUAL REGULATOR HCAR-RELATED"/>
    <property type="match status" value="1"/>
</dbReference>
<keyword evidence="4" id="KW-0804">Transcription</keyword>
<comment type="similarity">
    <text evidence="1">Belongs to the LysR transcriptional regulatory family.</text>
</comment>
<dbReference type="InterPro" id="IPR000847">
    <property type="entry name" value="LysR_HTH_N"/>
</dbReference>
<dbReference type="GO" id="GO:0032993">
    <property type="term" value="C:protein-DNA complex"/>
    <property type="evidence" value="ECO:0007669"/>
    <property type="project" value="TreeGrafter"/>
</dbReference>
<organism evidence="6 7">
    <name type="scientific">Gemmobacter caeni</name>
    <dbReference type="NCBI Taxonomy" id="589035"/>
    <lineage>
        <taxon>Bacteria</taxon>
        <taxon>Pseudomonadati</taxon>
        <taxon>Pseudomonadota</taxon>
        <taxon>Alphaproteobacteria</taxon>
        <taxon>Rhodobacterales</taxon>
        <taxon>Paracoccaceae</taxon>
        <taxon>Gemmobacter</taxon>
    </lineage>
</organism>
<evidence type="ECO:0000256" key="1">
    <source>
        <dbReference type="ARBA" id="ARBA00009437"/>
    </source>
</evidence>
<evidence type="ECO:0000259" key="5">
    <source>
        <dbReference type="PROSITE" id="PS50931"/>
    </source>
</evidence>
<dbReference type="PRINTS" id="PR00039">
    <property type="entry name" value="HTHLYSR"/>
</dbReference>
<dbReference type="Gene3D" id="1.10.10.10">
    <property type="entry name" value="Winged helix-like DNA-binding domain superfamily/Winged helix DNA-binding domain"/>
    <property type="match status" value="1"/>
</dbReference>
<sequence length="296" mass="30741">MLSVTLRQLEYAVAVARNGGVTAAAQALNISQPALSVALSQLEAQLGKPLFLRRPRGPAVPTAFGRDFLEAAETQLASMARLMAGDAAPAAPVRLAVFEDLAPVILGPLLAALPADLPVTPGVLGFEAMTDGLGRGQIDLALTWDLGLPLSVTREEVARVKPHAVMGPRHRLALRAGVSLAELADVPLILADQGLSVGHMRALFARRGLAPRIAHRTATLELMRSFAANGLGVGLSYTAPVPGQSYDGAALVTRPVLDAGAGEPLVLAVARDNALSPAGERLARLIAARRGFLPKG</sequence>
<dbReference type="InterPro" id="IPR036390">
    <property type="entry name" value="WH_DNA-bd_sf"/>
</dbReference>
<evidence type="ECO:0000256" key="2">
    <source>
        <dbReference type="ARBA" id="ARBA00023015"/>
    </source>
</evidence>
<keyword evidence="7" id="KW-1185">Reference proteome</keyword>
<dbReference type="Gene3D" id="3.40.190.10">
    <property type="entry name" value="Periplasmic binding protein-like II"/>
    <property type="match status" value="2"/>
</dbReference>
<dbReference type="InterPro" id="IPR005119">
    <property type="entry name" value="LysR_subst-bd"/>
</dbReference>
<dbReference type="Proteomes" id="UP000244224">
    <property type="component" value="Unassembled WGS sequence"/>
</dbReference>
<dbReference type="PANTHER" id="PTHR30346:SF0">
    <property type="entry name" value="HCA OPERON TRANSCRIPTIONAL ACTIVATOR HCAR"/>
    <property type="match status" value="1"/>
</dbReference>
<dbReference type="GO" id="GO:0003677">
    <property type="term" value="F:DNA binding"/>
    <property type="evidence" value="ECO:0007669"/>
    <property type="project" value="UniProtKB-KW"/>
</dbReference>
<name>A0A2T6BAR7_9RHOB</name>
<comment type="caution">
    <text evidence="6">The sequence shown here is derived from an EMBL/GenBank/DDBJ whole genome shotgun (WGS) entry which is preliminary data.</text>
</comment>
<evidence type="ECO:0000313" key="6">
    <source>
        <dbReference type="EMBL" id="PTX53175.1"/>
    </source>
</evidence>
<gene>
    <name evidence="6" type="ORF">C8N34_10187</name>
</gene>
<dbReference type="SUPFAM" id="SSF53850">
    <property type="entry name" value="Periplasmic binding protein-like II"/>
    <property type="match status" value="1"/>
</dbReference>
<keyword evidence="3 6" id="KW-0238">DNA-binding</keyword>
<dbReference type="GO" id="GO:0003700">
    <property type="term" value="F:DNA-binding transcription factor activity"/>
    <property type="evidence" value="ECO:0007669"/>
    <property type="project" value="InterPro"/>
</dbReference>
<dbReference type="Pfam" id="PF00126">
    <property type="entry name" value="HTH_1"/>
    <property type="match status" value="1"/>
</dbReference>